<reference evidence="1 2" key="1">
    <citation type="journal article" date="2018" name="Nat. Ecol. Evol.">
        <title>Pezizomycetes genomes reveal the molecular basis of ectomycorrhizal truffle lifestyle.</title>
        <authorList>
            <person name="Murat C."/>
            <person name="Payen T."/>
            <person name="Noel B."/>
            <person name="Kuo A."/>
            <person name="Morin E."/>
            <person name="Chen J."/>
            <person name="Kohler A."/>
            <person name="Krizsan K."/>
            <person name="Balestrini R."/>
            <person name="Da Silva C."/>
            <person name="Montanini B."/>
            <person name="Hainaut M."/>
            <person name="Levati E."/>
            <person name="Barry K.W."/>
            <person name="Belfiori B."/>
            <person name="Cichocki N."/>
            <person name="Clum A."/>
            <person name="Dockter R.B."/>
            <person name="Fauchery L."/>
            <person name="Guy J."/>
            <person name="Iotti M."/>
            <person name="Le Tacon F."/>
            <person name="Lindquist E.A."/>
            <person name="Lipzen A."/>
            <person name="Malagnac F."/>
            <person name="Mello A."/>
            <person name="Molinier V."/>
            <person name="Miyauchi S."/>
            <person name="Poulain J."/>
            <person name="Riccioni C."/>
            <person name="Rubini A."/>
            <person name="Sitrit Y."/>
            <person name="Splivallo R."/>
            <person name="Traeger S."/>
            <person name="Wang M."/>
            <person name="Zifcakova L."/>
            <person name="Wipf D."/>
            <person name="Zambonelli A."/>
            <person name="Paolocci F."/>
            <person name="Nowrousian M."/>
            <person name="Ottonello S."/>
            <person name="Baldrian P."/>
            <person name="Spatafora J.W."/>
            <person name="Henrissat B."/>
            <person name="Nagy L.G."/>
            <person name="Aury J.M."/>
            <person name="Wincker P."/>
            <person name="Grigoriev I.V."/>
            <person name="Bonfante P."/>
            <person name="Martin F.M."/>
        </authorList>
    </citation>
    <scope>NUCLEOTIDE SEQUENCE [LARGE SCALE GENOMIC DNA]</scope>
    <source>
        <strain evidence="1 2">120613-1</strain>
    </source>
</reference>
<keyword evidence="2" id="KW-1185">Reference proteome</keyword>
<evidence type="ECO:0000313" key="1">
    <source>
        <dbReference type="EMBL" id="RPB04683.1"/>
    </source>
</evidence>
<protein>
    <submittedName>
        <fullName evidence="1">Uncharacterized protein</fullName>
    </submittedName>
</protein>
<proteinExistence type="predicted"/>
<sequence length="119" mass="13173">MRSNAVRGQTLYRLWKELVIFMSLSLNREITESDGDNGQGRLLSALVTGTIPVAALFWQVSPVGKRIKVIDKQVTLKKEELHAAKLDAETINENLGKMNENLLESIKAVSAAIKGKPKE</sequence>
<organism evidence="1 2">
    <name type="scientific">Choiromyces venosus 120613-1</name>
    <dbReference type="NCBI Taxonomy" id="1336337"/>
    <lineage>
        <taxon>Eukaryota</taxon>
        <taxon>Fungi</taxon>
        <taxon>Dikarya</taxon>
        <taxon>Ascomycota</taxon>
        <taxon>Pezizomycotina</taxon>
        <taxon>Pezizomycetes</taxon>
        <taxon>Pezizales</taxon>
        <taxon>Tuberaceae</taxon>
        <taxon>Choiromyces</taxon>
    </lineage>
</organism>
<accession>A0A3N4K2Y2</accession>
<name>A0A3N4K2Y2_9PEZI</name>
<dbReference type="EMBL" id="ML120357">
    <property type="protein sequence ID" value="RPB04683.1"/>
    <property type="molecule type" value="Genomic_DNA"/>
</dbReference>
<gene>
    <name evidence="1" type="ORF">L873DRAFT_1799060</name>
</gene>
<evidence type="ECO:0000313" key="2">
    <source>
        <dbReference type="Proteomes" id="UP000276215"/>
    </source>
</evidence>
<dbReference type="AlphaFoldDB" id="A0A3N4K2Y2"/>
<dbReference type="Proteomes" id="UP000276215">
    <property type="component" value="Unassembled WGS sequence"/>
</dbReference>